<protein>
    <submittedName>
        <fullName evidence="1">Uncharacterized protein</fullName>
    </submittedName>
</protein>
<dbReference type="AlphaFoldDB" id="A0A6C0E5E4"/>
<proteinExistence type="predicted"/>
<evidence type="ECO:0000313" key="1">
    <source>
        <dbReference type="EMBL" id="QHT23978.1"/>
    </source>
</evidence>
<accession>A0A6C0E5E4</accession>
<reference evidence="1" key="1">
    <citation type="journal article" date="2020" name="Nature">
        <title>Giant virus diversity and host interactions through global metagenomics.</title>
        <authorList>
            <person name="Schulz F."/>
            <person name="Roux S."/>
            <person name="Paez-Espino D."/>
            <person name="Jungbluth S."/>
            <person name="Walsh D.A."/>
            <person name="Denef V.J."/>
            <person name="McMahon K.D."/>
            <person name="Konstantinidis K.T."/>
            <person name="Eloe-Fadrosh E.A."/>
            <person name="Kyrpides N.C."/>
            <person name="Woyke T."/>
        </authorList>
    </citation>
    <scope>NUCLEOTIDE SEQUENCE</scope>
    <source>
        <strain evidence="1">GVMAG-M-3300023179-132</strain>
    </source>
</reference>
<dbReference type="Pfam" id="PF19064">
    <property type="entry name" value="DUF5760"/>
    <property type="match status" value="1"/>
</dbReference>
<sequence length="116" mass="13378">MESKEQLISNVKEWVKIDTEIAKLKAEIKERNNKKKVLTESLVSVMKTNKIDCFDITGGSLVYKKNTLKKPLNSKTLLSVLQKYYKNDAKVAEELTKHIMDSREEQVKETIQMKGC</sequence>
<dbReference type="InterPro" id="IPR043918">
    <property type="entry name" value="DUF5760"/>
</dbReference>
<organism evidence="1">
    <name type="scientific">viral metagenome</name>
    <dbReference type="NCBI Taxonomy" id="1070528"/>
    <lineage>
        <taxon>unclassified sequences</taxon>
        <taxon>metagenomes</taxon>
        <taxon>organismal metagenomes</taxon>
    </lineage>
</organism>
<name>A0A6C0E5E4_9ZZZZ</name>
<dbReference type="EMBL" id="MN739736">
    <property type="protein sequence ID" value="QHT23978.1"/>
    <property type="molecule type" value="Genomic_DNA"/>
</dbReference>